<reference evidence="4" key="1">
    <citation type="submission" date="2023-03" db="EMBL/GenBank/DDBJ databases">
        <authorList>
            <person name="Steffen K."/>
            <person name="Cardenas P."/>
        </authorList>
    </citation>
    <scope>NUCLEOTIDE SEQUENCE</scope>
</reference>
<dbReference type="SFLD" id="SFLDG01017">
    <property type="entry name" value="Polyprenyl_Transferase_Like"/>
    <property type="match status" value="1"/>
</dbReference>
<keyword evidence="5" id="KW-1185">Reference proteome</keyword>
<dbReference type="InterPro" id="IPR000092">
    <property type="entry name" value="Polyprenyl_synt"/>
</dbReference>
<protein>
    <submittedName>
        <fullName evidence="4">(2E,6E)-farnesyl diphosphate synthase</fullName>
    </submittedName>
</protein>
<sequence>MFDRYREYLEKALAAAVPPLEDHAVNTLLRYHLGWSDETGAASATPASQGKALRPTLCMFACDALQGDPRHAAPAAAALELIHNFSLVHDDIQDQGLERRHQPTVWAVWGTERALVAGDAMQSLGDLSTLSVGSGVPPDTVIRVSQLLTQSYLEMIEGQCRDLEFERRETIESGEYLAMIALKTGALIRSSMAIGAAMATDDPETMENVAQFGRAIGRLFQIRDDYLGIWGDEAITGKSTDSDIVQRKKSYPIVYAFQHADGANREELLRLYSQEAFDEPDVNRVLDILDELGADRQTDELTEVTAEEGRAALAMLELPPWATEDAKNLIDFMAYRLF</sequence>
<dbReference type="InterPro" id="IPR033749">
    <property type="entry name" value="Polyprenyl_synt_CS"/>
</dbReference>
<dbReference type="SUPFAM" id="SSF48576">
    <property type="entry name" value="Terpenoid synthases"/>
    <property type="match status" value="1"/>
</dbReference>
<evidence type="ECO:0000256" key="2">
    <source>
        <dbReference type="ARBA" id="ARBA00022842"/>
    </source>
</evidence>
<proteinExistence type="inferred from homology"/>
<dbReference type="PANTHER" id="PTHR12001:SF86">
    <property type="entry name" value="GERANYLGERANYL DIPHOSPHATE SYNTHASE"/>
    <property type="match status" value="1"/>
</dbReference>
<dbReference type="Proteomes" id="UP001174909">
    <property type="component" value="Unassembled WGS sequence"/>
</dbReference>
<dbReference type="Gene3D" id="1.10.600.10">
    <property type="entry name" value="Farnesyl Diphosphate Synthase"/>
    <property type="match status" value="1"/>
</dbReference>
<dbReference type="InterPro" id="IPR008949">
    <property type="entry name" value="Isoprenoid_synthase_dom_sf"/>
</dbReference>
<keyword evidence="1" id="KW-0479">Metal-binding</keyword>
<dbReference type="CDD" id="cd00685">
    <property type="entry name" value="Trans_IPPS_HT"/>
    <property type="match status" value="1"/>
</dbReference>
<dbReference type="GO" id="GO:0004659">
    <property type="term" value="F:prenyltransferase activity"/>
    <property type="evidence" value="ECO:0007669"/>
    <property type="project" value="InterPro"/>
</dbReference>
<evidence type="ECO:0000256" key="1">
    <source>
        <dbReference type="ARBA" id="ARBA00022723"/>
    </source>
</evidence>
<evidence type="ECO:0000313" key="4">
    <source>
        <dbReference type="EMBL" id="CAI8030129.1"/>
    </source>
</evidence>
<dbReference type="AlphaFoldDB" id="A0AA35WRI3"/>
<comment type="similarity">
    <text evidence="3">Belongs to the FPP/GGPP synthase family.</text>
</comment>
<keyword evidence="2" id="KW-0460">Magnesium</keyword>
<organism evidence="4 5">
    <name type="scientific">Geodia barretti</name>
    <name type="common">Barrett's horny sponge</name>
    <dbReference type="NCBI Taxonomy" id="519541"/>
    <lineage>
        <taxon>Eukaryota</taxon>
        <taxon>Metazoa</taxon>
        <taxon>Porifera</taxon>
        <taxon>Demospongiae</taxon>
        <taxon>Heteroscleromorpha</taxon>
        <taxon>Tetractinellida</taxon>
        <taxon>Astrophorina</taxon>
        <taxon>Geodiidae</taxon>
        <taxon>Geodia</taxon>
    </lineage>
</organism>
<dbReference type="EMBL" id="CASHTH010002458">
    <property type="protein sequence ID" value="CAI8030129.1"/>
    <property type="molecule type" value="Genomic_DNA"/>
</dbReference>
<dbReference type="PROSITE" id="PS00444">
    <property type="entry name" value="POLYPRENYL_SYNTHASE_2"/>
    <property type="match status" value="1"/>
</dbReference>
<dbReference type="PANTHER" id="PTHR12001">
    <property type="entry name" value="GERANYLGERANYL PYROPHOSPHATE SYNTHASE"/>
    <property type="match status" value="1"/>
</dbReference>
<evidence type="ECO:0000313" key="5">
    <source>
        <dbReference type="Proteomes" id="UP001174909"/>
    </source>
</evidence>
<dbReference type="Pfam" id="PF00348">
    <property type="entry name" value="polyprenyl_synt"/>
    <property type="match status" value="1"/>
</dbReference>
<gene>
    <name evidence="4" type="ORF">GBAR_LOCUS17087</name>
</gene>
<dbReference type="PROSITE" id="PS00723">
    <property type="entry name" value="POLYPRENYL_SYNTHASE_1"/>
    <property type="match status" value="1"/>
</dbReference>
<dbReference type="GO" id="GO:0008299">
    <property type="term" value="P:isoprenoid biosynthetic process"/>
    <property type="evidence" value="ECO:0007669"/>
    <property type="project" value="InterPro"/>
</dbReference>
<dbReference type="SFLD" id="SFLDS00005">
    <property type="entry name" value="Isoprenoid_Synthase_Type_I"/>
    <property type="match status" value="1"/>
</dbReference>
<evidence type="ECO:0000256" key="3">
    <source>
        <dbReference type="RuleBase" id="RU004466"/>
    </source>
</evidence>
<dbReference type="GO" id="GO:0046872">
    <property type="term" value="F:metal ion binding"/>
    <property type="evidence" value="ECO:0007669"/>
    <property type="project" value="UniProtKB-KW"/>
</dbReference>
<comment type="caution">
    <text evidence="4">The sequence shown here is derived from an EMBL/GenBank/DDBJ whole genome shotgun (WGS) entry which is preliminary data.</text>
</comment>
<accession>A0AA35WRI3</accession>
<keyword evidence="3" id="KW-0808">Transferase</keyword>
<name>A0AA35WRI3_GEOBA</name>